<organism evidence="1">
    <name type="scientific">Anguilla anguilla</name>
    <name type="common">European freshwater eel</name>
    <name type="synonym">Muraena anguilla</name>
    <dbReference type="NCBI Taxonomy" id="7936"/>
    <lineage>
        <taxon>Eukaryota</taxon>
        <taxon>Metazoa</taxon>
        <taxon>Chordata</taxon>
        <taxon>Craniata</taxon>
        <taxon>Vertebrata</taxon>
        <taxon>Euteleostomi</taxon>
        <taxon>Actinopterygii</taxon>
        <taxon>Neopterygii</taxon>
        <taxon>Teleostei</taxon>
        <taxon>Anguilliformes</taxon>
        <taxon>Anguillidae</taxon>
        <taxon>Anguilla</taxon>
    </lineage>
</organism>
<evidence type="ECO:0000313" key="1">
    <source>
        <dbReference type="EMBL" id="JAH89309.1"/>
    </source>
</evidence>
<dbReference type="EMBL" id="GBXM01019268">
    <property type="protein sequence ID" value="JAH89309.1"/>
    <property type="molecule type" value="Transcribed_RNA"/>
</dbReference>
<reference evidence="1" key="2">
    <citation type="journal article" date="2015" name="Fish Shellfish Immunol.">
        <title>Early steps in the European eel (Anguilla anguilla)-Vibrio vulnificus interaction in the gills: Role of the RtxA13 toxin.</title>
        <authorList>
            <person name="Callol A."/>
            <person name="Pajuelo D."/>
            <person name="Ebbesson L."/>
            <person name="Teles M."/>
            <person name="MacKenzie S."/>
            <person name="Amaro C."/>
        </authorList>
    </citation>
    <scope>NUCLEOTIDE SEQUENCE</scope>
</reference>
<accession>A0A0E9WG02</accession>
<sequence length="43" mass="4987">MSMQKAHHIDSTEAKFAQVNRLPNTVQVYRHLSTLVLGYFLQI</sequence>
<protein>
    <submittedName>
        <fullName evidence="1">Uncharacterized protein</fullName>
    </submittedName>
</protein>
<proteinExistence type="predicted"/>
<name>A0A0E9WG02_ANGAN</name>
<reference evidence="1" key="1">
    <citation type="submission" date="2014-11" db="EMBL/GenBank/DDBJ databases">
        <authorList>
            <person name="Amaro Gonzalez C."/>
        </authorList>
    </citation>
    <scope>NUCLEOTIDE SEQUENCE</scope>
</reference>
<dbReference type="AlphaFoldDB" id="A0A0E9WG02"/>